<dbReference type="RefSeq" id="WP_142929713.1">
    <property type="nucleotide sequence ID" value="NZ_ML660110.1"/>
</dbReference>
<dbReference type="InterPro" id="IPR043519">
    <property type="entry name" value="NT_sf"/>
</dbReference>
<dbReference type="SUPFAM" id="SSF48452">
    <property type="entry name" value="TPR-like"/>
    <property type="match status" value="1"/>
</dbReference>
<dbReference type="InterPro" id="IPR011990">
    <property type="entry name" value="TPR-like_helical_dom_sf"/>
</dbReference>
<dbReference type="OrthoDB" id="4162222at2"/>
<keyword evidence="2" id="KW-1185">Reference proteome</keyword>
<dbReference type="Proteomes" id="UP000319732">
    <property type="component" value="Unassembled WGS sequence"/>
</dbReference>
<evidence type="ECO:0000313" key="1">
    <source>
        <dbReference type="EMBL" id="TQV67657.1"/>
    </source>
</evidence>
<accession>A0A545SRS4</accession>
<comment type="caution">
    <text evidence="1">The sequence shown here is derived from an EMBL/GenBank/DDBJ whole genome shotgun (WGS) entry which is preliminary data.</text>
</comment>
<dbReference type="AlphaFoldDB" id="A0A545SRS4"/>
<organism evidence="1 2">
    <name type="scientific">Exilibacterium tricleocarpae</name>
    <dbReference type="NCBI Taxonomy" id="2591008"/>
    <lineage>
        <taxon>Bacteria</taxon>
        <taxon>Pseudomonadati</taxon>
        <taxon>Pseudomonadota</taxon>
        <taxon>Gammaproteobacteria</taxon>
        <taxon>Cellvibrionales</taxon>
        <taxon>Cellvibrionaceae</taxon>
        <taxon>Exilibacterium</taxon>
    </lineage>
</organism>
<dbReference type="EMBL" id="VHSG01000034">
    <property type="protein sequence ID" value="TQV67657.1"/>
    <property type="molecule type" value="Genomic_DNA"/>
</dbReference>
<reference evidence="1 2" key="1">
    <citation type="submission" date="2019-06" db="EMBL/GenBank/DDBJ databases">
        <title>Whole genome sequence for Cellvibrionaceae sp. R142.</title>
        <authorList>
            <person name="Wang G."/>
        </authorList>
    </citation>
    <scope>NUCLEOTIDE SEQUENCE [LARGE SCALE GENOMIC DNA]</scope>
    <source>
        <strain evidence="1 2">R142</strain>
    </source>
</reference>
<evidence type="ECO:0000313" key="2">
    <source>
        <dbReference type="Proteomes" id="UP000319732"/>
    </source>
</evidence>
<dbReference type="SUPFAM" id="SSF81301">
    <property type="entry name" value="Nucleotidyltransferase"/>
    <property type="match status" value="1"/>
</dbReference>
<sequence length="474" mass="52923">MNTDIMADNNYAEYLSGKLKTDIADIQRSLRKFEGKDELAALHYKSELLKRSRDSEEPLSILNTLVALDPNWLSLCKLARLHILMGNYREAVKASSLALTYRENDSTAVQLKAAALALENKPAEALEVISLAPGGYNNSLLKGIADSAVNMKSIKRDVTRLIRKEIENNKIPQELDLNSTSNWKANWRKKAPLIVDKLEVPVPPELIVGAMECTPFNALTDRVLLTGSFAEGCANNGSNIDIYVLTDSHKTDVHKYSQYLRRSIDIQYFGVDYIENLSTSVDINEEIPEDWTGHEGNTYVLNILHRLANAIPLNNPPFSIVDWPLVEPEDLNQGGAITHLKNTRNLWQDAAGALAKGDDSQAAFAAEIGLWFAIDALGCLEGLTNPLPKWRLRKAEQLQGLYPGFDQAKECMLSNRKPFQDAEHIVVKLADSLYQITHKLVYGRYCDKPPPQATFERVEVVSSGEIKIDIRAPI</sequence>
<proteinExistence type="predicted"/>
<gene>
    <name evidence="1" type="ORF">FKG94_25115</name>
</gene>
<name>A0A545SRS4_9GAMM</name>
<dbReference type="Gene3D" id="1.25.40.10">
    <property type="entry name" value="Tetratricopeptide repeat domain"/>
    <property type="match status" value="1"/>
</dbReference>
<protein>
    <submittedName>
        <fullName evidence="1">Tetratricopeptide repeat protein</fullName>
    </submittedName>
</protein>